<dbReference type="RefSeq" id="WP_038047686.1">
    <property type="nucleotide sequence ID" value="NZ_JMFG01000008.1"/>
</dbReference>
<dbReference type="Gene3D" id="1.10.1270.20">
    <property type="entry name" value="tRNA(m1g37)methyltransferase, domain 2"/>
    <property type="match status" value="1"/>
</dbReference>
<dbReference type="SUPFAM" id="SSF75217">
    <property type="entry name" value="alpha/beta knot"/>
    <property type="match status" value="1"/>
</dbReference>
<dbReference type="InterPro" id="IPR002649">
    <property type="entry name" value="tRNA_m1G_MeTrfase_TrmD"/>
</dbReference>
<dbReference type="AlphaFoldDB" id="A0A062XYD5"/>
<dbReference type="EMBL" id="JMFG01000008">
    <property type="protein sequence ID" value="KDA54414.1"/>
    <property type="molecule type" value="Genomic_DNA"/>
</dbReference>
<sequence>MRCDILTLFPAPVEAYLAVGILGKAIAAGILDVRVHDLRRWAINRYGQVDDEVYGGGPGMAIMAPVAVRAVEEVTAGEQARVILPDPRGRVFTQEVAKELAGERRLVFLCGRYEGFDARVAEVLKADEISIGDYVVSGGELPALVILDAVARQVRGVVGDPDSVVQDSFTQGLLDFPVYTRPREFRGLSVPEVLLSGDHQKVADYRTEVSLRLTLLRRPELLLRHFFELPKELRQKARKLAQELGVSGLPEEPS</sequence>
<keyword evidence="10 15" id="KW-0949">S-adenosyl-L-methionine</keyword>
<feature type="domain" description="tRNA methyltransferase TRMD/TRM10-type" evidence="18">
    <location>
        <begin position="1"/>
        <end position="222"/>
    </location>
</feature>
<comment type="subunit">
    <text evidence="4 15 17">Homodimer.</text>
</comment>
<dbReference type="NCBIfam" id="TIGR00088">
    <property type="entry name" value="trmD"/>
    <property type="match status" value="1"/>
</dbReference>
<comment type="subcellular location">
    <subcellularLocation>
        <location evidence="2 15 17">Cytoplasm</location>
    </subcellularLocation>
</comment>
<evidence type="ECO:0000256" key="11">
    <source>
        <dbReference type="ARBA" id="ARBA00022694"/>
    </source>
</evidence>
<evidence type="ECO:0000256" key="15">
    <source>
        <dbReference type="HAMAP-Rule" id="MF_00605"/>
    </source>
</evidence>
<evidence type="ECO:0000256" key="7">
    <source>
        <dbReference type="ARBA" id="ARBA00022490"/>
    </source>
</evidence>
<comment type="similarity">
    <text evidence="3 15 17">Belongs to the RNA methyltransferase TrmD family.</text>
</comment>
<dbReference type="GO" id="GO:0052906">
    <property type="term" value="F:tRNA (guanine(37)-N1)-methyltransferase activity"/>
    <property type="evidence" value="ECO:0007669"/>
    <property type="project" value="UniProtKB-UniRule"/>
</dbReference>
<evidence type="ECO:0000256" key="16">
    <source>
        <dbReference type="PIRSR" id="PIRSR000386-1"/>
    </source>
</evidence>
<organism evidence="19 20">
    <name type="scientific">Thermoanaerobaculum aquaticum</name>
    <dbReference type="NCBI Taxonomy" id="1312852"/>
    <lineage>
        <taxon>Bacteria</taxon>
        <taxon>Pseudomonadati</taxon>
        <taxon>Acidobacteriota</taxon>
        <taxon>Thermoanaerobaculia</taxon>
        <taxon>Thermoanaerobaculales</taxon>
        <taxon>Thermoanaerobaculaceae</taxon>
        <taxon>Thermoanaerobaculum</taxon>
    </lineage>
</organism>
<evidence type="ECO:0000256" key="5">
    <source>
        <dbReference type="ARBA" id="ARBA00012807"/>
    </source>
</evidence>
<dbReference type="GO" id="GO:0002939">
    <property type="term" value="P:tRNA N1-guanine methylation"/>
    <property type="evidence" value="ECO:0007669"/>
    <property type="project" value="TreeGrafter"/>
</dbReference>
<evidence type="ECO:0000256" key="2">
    <source>
        <dbReference type="ARBA" id="ARBA00004496"/>
    </source>
</evidence>
<evidence type="ECO:0000256" key="17">
    <source>
        <dbReference type="RuleBase" id="RU003464"/>
    </source>
</evidence>
<keyword evidence="8 15" id="KW-0489">Methyltransferase</keyword>
<protein>
    <recommendedName>
        <fullName evidence="6 15">tRNA (guanine-N(1)-)-methyltransferase</fullName>
        <ecNumber evidence="5 15">2.1.1.228</ecNumber>
    </recommendedName>
    <alternativeName>
        <fullName evidence="12 15">M1G-methyltransferase</fullName>
    </alternativeName>
    <alternativeName>
        <fullName evidence="13 15">tRNA [GM37] methyltransferase</fullName>
    </alternativeName>
</protein>
<comment type="function">
    <text evidence="1 15 17">Specifically methylates guanosine-37 in various tRNAs.</text>
</comment>
<evidence type="ECO:0000256" key="4">
    <source>
        <dbReference type="ARBA" id="ARBA00011738"/>
    </source>
</evidence>
<dbReference type="InterPro" id="IPR023148">
    <property type="entry name" value="tRNA_m1G_MeTrfase_C_sf"/>
</dbReference>
<dbReference type="OrthoDB" id="9807416at2"/>
<dbReference type="InterPro" id="IPR016009">
    <property type="entry name" value="tRNA_MeTrfase_TRMD/TRM10"/>
</dbReference>
<evidence type="ECO:0000256" key="8">
    <source>
        <dbReference type="ARBA" id="ARBA00022603"/>
    </source>
</evidence>
<dbReference type="PIRSF" id="PIRSF000386">
    <property type="entry name" value="tRNA_mtase"/>
    <property type="match status" value="1"/>
</dbReference>
<evidence type="ECO:0000256" key="13">
    <source>
        <dbReference type="ARBA" id="ARBA00033392"/>
    </source>
</evidence>
<comment type="caution">
    <text evidence="19">The sequence shown here is derived from an EMBL/GenBank/DDBJ whole genome shotgun (WGS) entry which is preliminary data.</text>
</comment>
<dbReference type="InterPro" id="IPR029026">
    <property type="entry name" value="tRNA_m1G_MTases_N"/>
</dbReference>
<proteinExistence type="inferred from homology"/>
<evidence type="ECO:0000259" key="18">
    <source>
        <dbReference type="Pfam" id="PF01746"/>
    </source>
</evidence>
<keyword evidence="9 15" id="KW-0808">Transferase</keyword>
<dbReference type="HAMAP" id="MF_00605">
    <property type="entry name" value="TrmD"/>
    <property type="match status" value="1"/>
</dbReference>
<evidence type="ECO:0000313" key="20">
    <source>
        <dbReference type="Proteomes" id="UP000027284"/>
    </source>
</evidence>
<evidence type="ECO:0000256" key="14">
    <source>
        <dbReference type="ARBA" id="ARBA00047783"/>
    </source>
</evidence>
<dbReference type="Proteomes" id="UP000027284">
    <property type="component" value="Unassembled WGS sequence"/>
</dbReference>
<dbReference type="CDD" id="cd18080">
    <property type="entry name" value="TrmD-like"/>
    <property type="match status" value="1"/>
</dbReference>
<dbReference type="Pfam" id="PF01746">
    <property type="entry name" value="tRNA_m1G_MT"/>
    <property type="match status" value="1"/>
</dbReference>
<evidence type="ECO:0000256" key="3">
    <source>
        <dbReference type="ARBA" id="ARBA00007630"/>
    </source>
</evidence>
<gene>
    <name evidence="15" type="primary">trmD</name>
    <name evidence="19" type="ORF">EG19_11915</name>
</gene>
<dbReference type="Gene3D" id="3.40.1280.10">
    <property type="match status" value="1"/>
</dbReference>
<evidence type="ECO:0000256" key="10">
    <source>
        <dbReference type="ARBA" id="ARBA00022691"/>
    </source>
</evidence>
<feature type="binding site" evidence="15 16">
    <location>
        <position position="111"/>
    </location>
    <ligand>
        <name>S-adenosyl-L-methionine</name>
        <dbReference type="ChEBI" id="CHEBI:59789"/>
    </ligand>
</feature>
<evidence type="ECO:0000256" key="6">
    <source>
        <dbReference type="ARBA" id="ARBA00014679"/>
    </source>
</evidence>
<keyword evidence="20" id="KW-1185">Reference proteome</keyword>
<dbReference type="InterPro" id="IPR029028">
    <property type="entry name" value="Alpha/beta_knot_MTases"/>
</dbReference>
<evidence type="ECO:0000256" key="9">
    <source>
        <dbReference type="ARBA" id="ARBA00022679"/>
    </source>
</evidence>
<keyword evidence="7 15" id="KW-0963">Cytoplasm</keyword>
<dbReference type="EC" id="2.1.1.228" evidence="5 15"/>
<feature type="binding site" evidence="15 16">
    <location>
        <begin position="131"/>
        <end position="136"/>
    </location>
    <ligand>
        <name>S-adenosyl-L-methionine</name>
        <dbReference type="ChEBI" id="CHEBI:59789"/>
    </ligand>
</feature>
<dbReference type="PANTHER" id="PTHR46417">
    <property type="entry name" value="TRNA (GUANINE-N(1)-)-METHYLTRANSFERASE"/>
    <property type="match status" value="1"/>
</dbReference>
<comment type="catalytic activity">
    <reaction evidence="14 15 17">
        <text>guanosine(37) in tRNA + S-adenosyl-L-methionine = N(1)-methylguanosine(37) in tRNA + S-adenosyl-L-homocysteine + H(+)</text>
        <dbReference type="Rhea" id="RHEA:36899"/>
        <dbReference type="Rhea" id="RHEA-COMP:10145"/>
        <dbReference type="Rhea" id="RHEA-COMP:10147"/>
        <dbReference type="ChEBI" id="CHEBI:15378"/>
        <dbReference type="ChEBI" id="CHEBI:57856"/>
        <dbReference type="ChEBI" id="CHEBI:59789"/>
        <dbReference type="ChEBI" id="CHEBI:73542"/>
        <dbReference type="ChEBI" id="CHEBI:74269"/>
        <dbReference type="EC" id="2.1.1.228"/>
    </reaction>
</comment>
<dbReference type="STRING" id="1312852.EG19_11915"/>
<evidence type="ECO:0000256" key="1">
    <source>
        <dbReference type="ARBA" id="ARBA00002634"/>
    </source>
</evidence>
<evidence type="ECO:0000256" key="12">
    <source>
        <dbReference type="ARBA" id="ARBA00029736"/>
    </source>
</evidence>
<name>A0A062XYD5_9BACT</name>
<evidence type="ECO:0000313" key="19">
    <source>
        <dbReference type="EMBL" id="KDA54414.1"/>
    </source>
</evidence>
<dbReference type="PANTHER" id="PTHR46417:SF1">
    <property type="entry name" value="TRNA (GUANINE-N(1)-)-METHYLTRANSFERASE"/>
    <property type="match status" value="1"/>
</dbReference>
<dbReference type="NCBIfam" id="NF000648">
    <property type="entry name" value="PRK00026.1"/>
    <property type="match status" value="1"/>
</dbReference>
<reference evidence="19 20" key="1">
    <citation type="submission" date="2014-04" db="EMBL/GenBank/DDBJ databases">
        <title>The Genome Sequence of Thermoanaerobaculum aquaticum MP-01, The First Cultivated Group 23 Acidobacterium.</title>
        <authorList>
            <person name="Stamps B.W."/>
            <person name="Losey N.A."/>
            <person name="Lawson P.A."/>
            <person name="Stevenson B.S."/>
        </authorList>
    </citation>
    <scope>NUCLEOTIDE SEQUENCE [LARGE SCALE GENOMIC DNA]</scope>
    <source>
        <strain evidence="19 20">MP-01</strain>
    </source>
</reference>
<dbReference type="GO" id="GO:0005829">
    <property type="term" value="C:cytosol"/>
    <property type="evidence" value="ECO:0007669"/>
    <property type="project" value="TreeGrafter"/>
</dbReference>
<keyword evidence="11 15" id="KW-0819">tRNA processing</keyword>
<accession>A0A062XYD5</accession>